<evidence type="ECO:0000313" key="3">
    <source>
        <dbReference type="Proteomes" id="UP001202244"/>
    </source>
</evidence>
<accession>A0ABY3XKR7</accession>
<name>A0ABY3XKR7_9ACTN</name>
<sequence>MGSEDKVIGQHTGTAAQRTGPAAGSAVAARPVEVEVPAHLWPESEKLLPGIVVGAGPPCGTARFRRVVLTVQADGEPGAAKAHNGHYYNTLVRRRTDGARRVGRLTVSAASAYAPRHVTRIIRTGRGSFHIHRDPGVDRVPRATVAGPLRTDELRASPPCSNLSAPRRTAACADGAH</sequence>
<dbReference type="RefSeq" id="WP_242748352.1">
    <property type="nucleotide sequence ID" value="NZ_CP093846.1"/>
</dbReference>
<gene>
    <name evidence="2" type="ORF">MMF93_00020</name>
</gene>
<feature type="region of interest" description="Disordered" evidence="1">
    <location>
        <begin position="152"/>
        <end position="177"/>
    </location>
</feature>
<protein>
    <submittedName>
        <fullName evidence="2">Uncharacterized protein</fullName>
    </submittedName>
</protein>
<proteinExistence type="predicted"/>
<evidence type="ECO:0000313" key="2">
    <source>
        <dbReference type="EMBL" id="UNS95026.1"/>
    </source>
</evidence>
<feature type="region of interest" description="Disordered" evidence="1">
    <location>
        <begin position="1"/>
        <end position="26"/>
    </location>
</feature>
<organism evidence="2 3">
    <name type="scientific">Streptomyces tubbatahanensis</name>
    <dbReference type="NCBI Taxonomy" id="2923272"/>
    <lineage>
        <taxon>Bacteria</taxon>
        <taxon>Bacillati</taxon>
        <taxon>Actinomycetota</taxon>
        <taxon>Actinomycetes</taxon>
        <taxon>Kitasatosporales</taxon>
        <taxon>Streptomycetaceae</taxon>
        <taxon>Streptomyces</taxon>
    </lineage>
</organism>
<dbReference type="Proteomes" id="UP001202244">
    <property type="component" value="Chromosome"/>
</dbReference>
<keyword evidence="3" id="KW-1185">Reference proteome</keyword>
<dbReference type="EMBL" id="CP093846">
    <property type="protein sequence ID" value="UNS95026.1"/>
    <property type="molecule type" value="Genomic_DNA"/>
</dbReference>
<reference evidence="2 3" key="1">
    <citation type="journal article" date="2023" name="Microbiol. Spectr.">
        <title>Synergy between Genome Mining, Metabolomics, and Bioinformatics Uncovers Antibacterial Chlorinated Carbazole Alkaloids and Their Biosynthetic Gene Cluster from Streptomyces tubbatahanensis sp. nov., a Novel Actinomycete Isolated from Sulu Sea, Philippines.</title>
        <authorList>
            <person name="Tenebro C.P."/>
            <person name="Trono D.J.V.L."/>
            <person name="Balida L.A.P."/>
            <person name="Bayog L.K.A."/>
            <person name="Bruna J.R."/>
            <person name="Sabido E.M."/>
            <person name="Caspe D.P.C."/>
            <person name="de Los Santos E.L.C."/>
            <person name="Saludes J.P."/>
            <person name="Dalisay D.S."/>
        </authorList>
    </citation>
    <scope>NUCLEOTIDE SEQUENCE [LARGE SCALE GENOMIC DNA]</scope>
    <source>
        <strain evidence="2 3">DSD3025</strain>
    </source>
</reference>
<evidence type="ECO:0000256" key="1">
    <source>
        <dbReference type="SAM" id="MobiDB-lite"/>
    </source>
</evidence>